<comment type="caution">
    <text evidence="3">The sequence shown here is derived from an EMBL/GenBank/DDBJ whole genome shotgun (WGS) entry which is preliminary data.</text>
</comment>
<reference evidence="3 4" key="1">
    <citation type="submission" date="2019-06" db="EMBL/GenBank/DDBJ databases">
        <title>Sequencing the genomes of 1000 actinobacteria strains.</title>
        <authorList>
            <person name="Klenk H.-P."/>
        </authorList>
    </citation>
    <scope>NUCLEOTIDE SEQUENCE [LARGE SCALE GENOMIC DNA]</scope>
    <source>
        <strain evidence="3 4">DSM 20169</strain>
    </source>
</reference>
<dbReference type="PANTHER" id="PTHR42993:SF1">
    <property type="entry name" value="MAOC-LIKE DEHYDRATASE DOMAIN-CONTAINING PROTEIN"/>
    <property type="match status" value="1"/>
</dbReference>
<evidence type="ECO:0000313" key="4">
    <source>
        <dbReference type="Proteomes" id="UP000317209"/>
    </source>
</evidence>
<dbReference type="EMBL" id="VFOX01000001">
    <property type="protein sequence ID" value="TQL85609.1"/>
    <property type="molecule type" value="Genomic_DNA"/>
</dbReference>
<dbReference type="InterPro" id="IPR029069">
    <property type="entry name" value="HotDog_dom_sf"/>
</dbReference>
<dbReference type="SUPFAM" id="SSF54637">
    <property type="entry name" value="Thioesterase/thiol ester dehydrase-isomerase"/>
    <property type="match status" value="1"/>
</dbReference>
<dbReference type="InterPro" id="IPR002539">
    <property type="entry name" value="MaoC-like_dom"/>
</dbReference>
<keyword evidence="4" id="KW-1185">Reference proteome</keyword>
<dbReference type="PANTHER" id="PTHR42993">
    <property type="entry name" value="MAOC-LIKE DEHYDRATASE DOMAIN-CONTAINING PROTEIN"/>
    <property type="match status" value="1"/>
</dbReference>
<dbReference type="Gene3D" id="3.10.129.10">
    <property type="entry name" value="Hotdog Thioesterase"/>
    <property type="match status" value="1"/>
</dbReference>
<evidence type="ECO:0000259" key="2">
    <source>
        <dbReference type="Pfam" id="PF01575"/>
    </source>
</evidence>
<comment type="similarity">
    <text evidence="1">Belongs to the enoyl-CoA hydratase/isomerase family.</text>
</comment>
<proteinExistence type="inferred from homology"/>
<dbReference type="InterPro" id="IPR039375">
    <property type="entry name" value="NodN-like"/>
</dbReference>
<evidence type="ECO:0000313" key="3">
    <source>
        <dbReference type="EMBL" id="TQL85609.1"/>
    </source>
</evidence>
<dbReference type="RefSeq" id="WP_211349952.1">
    <property type="nucleotide sequence ID" value="NZ_VFOX01000001.1"/>
</dbReference>
<dbReference type="CDD" id="cd03450">
    <property type="entry name" value="NodN"/>
    <property type="match status" value="1"/>
</dbReference>
<evidence type="ECO:0000256" key="1">
    <source>
        <dbReference type="ARBA" id="ARBA00005254"/>
    </source>
</evidence>
<gene>
    <name evidence="3" type="ORF">FB560_1234</name>
</gene>
<dbReference type="Proteomes" id="UP000317209">
    <property type="component" value="Unassembled WGS sequence"/>
</dbReference>
<feature type="domain" description="MaoC-like" evidence="2">
    <location>
        <begin position="16"/>
        <end position="121"/>
    </location>
</feature>
<organism evidence="3 4">
    <name type="scientific">Microbacterium saperdae</name>
    <dbReference type="NCBI Taxonomy" id="69368"/>
    <lineage>
        <taxon>Bacteria</taxon>
        <taxon>Bacillati</taxon>
        <taxon>Actinomycetota</taxon>
        <taxon>Actinomycetes</taxon>
        <taxon>Micrococcales</taxon>
        <taxon>Microbacteriaceae</taxon>
        <taxon>Microbacterium</taxon>
    </lineage>
</organism>
<dbReference type="Pfam" id="PF01575">
    <property type="entry name" value="MaoC_dehydratas"/>
    <property type="match status" value="1"/>
</dbReference>
<accession>A0A543BLA3</accession>
<sequence>MSVRMIDGVRELRTLVGSELGVSPWLEVAQDRVDAFADITEDRQWIHVDPEMAADGPFGGTVAHGYLTLALLPTLAARTYRVDDISAVVNYGLERVRFPRPIRVGEHIRDRITLASMGEFRAGARLVIDHYVEVRGSTSPACVAQTVSLLASAGGDS</sequence>
<protein>
    <submittedName>
        <fullName evidence="3">Acyl dehydratase</fullName>
    </submittedName>
</protein>
<name>A0A543BLA3_9MICO</name>
<dbReference type="AlphaFoldDB" id="A0A543BLA3"/>